<keyword evidence="2" id="KW-1185">Reference proteome</keyword>
<dbReference type="Proteomes" id="UP000789396">
    <property type="component" value="Unassembled WGS sequence"/>
</dbReference>
<protein>
    <submittedName>
        <fullName evidence="1">16035_t:CDS:1</fullName>
    </submittedName>
</protein>
<name>A0A9N8Z944_9GLOM</name>
<proteinExistence type="predicted"/>
<organism evidence="1 2">
    <name type="scientific">Racocetra fulgida</name>
    <dbReference type="NCBI Taxonomy" id="60492"/>
    <lineage>
        <taxon>Eukaryota</taxon>
        <taxon>Fungi</taxon>
        <taxon>Fungi incertae sedis</taxon>
        <taxon>Mucoromycota</taxon>
        <taxon>Glomeromycotina</taxon>
        <taxon>Glomeromycetes</taxon>
        <taxon>Diversisporales</taxon>
        <taxon>Gigasporaceae</taxon>
        <taxon>Racocetra</taxon>
    </lineage>
</organism>
<gene>
    <name evidence="1" type="ORF">RFULGI_LOCUS1689</name>
</gene>
<dbReference type="OrthoDB" id="367221at2759"/>
<comment type="caution">
    <text evidence="1">The sequence shown here is derived from an EMBL/GenBank/DDBJ whole genome shotgun (WGS) entry which is preliminary data.</text>
</comment>
<accession>A0A9N8Z944</accession>
<evidence type="ECO:0000313" key="1">
    <source>
        <dbReference type="EMBL" id="CAG8484422.1"/>
    </source>
</evidence>
<dbReference type="AlphaFoldDB" id="A0A9N8Z944"/>
<reference evidence="1" key="1">
    <citation type="submission" date="2021-06" db="EMBL/GenBank/DDBJ databases">
        <authorList>
            <person name="Kallberg Y."/>
            <person name="Tangrot J."/>
            <person name="Rosling A."/>
        </authorList>
    </citation>
    <scope>NUCLEOTIDE SEQUENCE</scope>
    <source>
        <strain evidence="1">IN212</strain>
    </source>
</reference>
<sequence length="210" mass="24374">LKDDLGVVVEFQKVKEYADLIYKHDDLTDVVDDNEANKAVDDNEANKAVDDDIESSIAKELAQMKRPHTSRRFASIQTGTDCVDRMELIKQIASVVGDYHVVNLDKPDLTLKKYNVESIFEEQNKEKNENNTQEHKDIEQQIGKEVQQLDDCIQKDIPKDIRGELDQENKVYNMKVKLKEKKWKTFEYITDITSDENKNEILYYLTLNSG</sequence>
<dbReference type="EMBL" id="CAJVPZ010001103">
    <property type="protein sequence ID" value="CAG8484422.1"/>
    <property type="molecule type" value="Genomic_DNA"/>
</dbReference>
<feature type="non-terminal residue" evidence="1">
    <location>
        <position position="210"/>
    </location>
</feature>
<evidence type="ECO:0000313" key="2">
    <source>
        <dbReference type="Proteomes" id="UP000789396"/>
    </source>
</evidence>